<dbReference type="RefSeq" id="WP_009770541.1">
    <property type="nucleotide sequence ID" value="NZ_AKAU01000277.1"/>
</dbReference>
<name>A0ABN0F739_9BURK</name>
<evidence type="ECO:0000313" key="1">
    <source>
        <dbReference type="EMBL" id="EIM94456.1"/>
    </source>
</evidence>
<organism evidence="1 2">
    <name type="scientific">Paraburkholderia hospita</name>
    <dbReference type="NCBI Taxonomy" id="169430"/>
    <lineage>
        <taxon>Bacteria</taxon>
        <taxon>Pseudomonadati</taxon>
        <taxon>Pseudomonadota</taxon>
        <taxon>Betaproteobacteria</taxon>
        <taxon>Burkholderiales</taxon>
        <taxon>Burkholderiaceae</taxon>
        <taxon>Paraburkholderia</taxon>
    </lineage>
</organism>
<dbReference type="Proteomes" id="UP000004980">
    <property type="component" value="Unassembled WGS sequence"/>
</dbReference>
<comment type="caution">
    <text evidence="1">The sequence shown here is derived from an EMBL/GenBank/DDBJ whole genome shotgun (WGS) entry which is preliminary data.</text>
</comment>
<proteinExistence type="predicted"/>
<dbReference type="EMBL" id="AKAU01000277">
    <property type="protein sequence ID" value="EIM94456.1"/>
    <property type="molecule type" value="Genomic_DNA"/>
</dbReference>
<gene>
    <name evidence="1" type="ORF">WQE_44233</name>
</gene>
<protein>
    <submittedName>
        <fullName evidence="1">Uncharacterized protein</fullName>
    </submittedName>
</protein>
<keyword evidence="2" id="KW-1185">Reference proteome</keyword>
<accession>A0ABN0F739</accession>
<sequence>MAIEYASLFEPVPSAPAVPKLMFVEATVPSLITVAVTADGLTVVGVEHVDATMTYCWQPVRSAVR</sequence>
<evidence type="ECO:0000313" key="2">
    <source>
        <dbReference type="Proteomes" id="UP000004980"/>
    </source>
</evidence>
<reference evidence="1 2" key="1">
    <citation type="journal article" date="2012" name="J. Bacteriol.">
        <title>Draft Genome Sequence of the Soil Bacterium Burkholderia terrae Strain BS001, Which Interacts with Fungal Surface Structures.</title>
        <authorList>
            <person name="Nazir R."/>
            <person name="Hansen M.A."/>
            <person name="Sorensen S."/>
            <person name="van Elsas J.D."/>
        </authorList>
    </citation>
    <scope>NUCLEOTIDE SEQUENCE [LARGE SCALE GENOMIC DNA]</scope>
    <source>
        <strain evidence="1 2">BS001</strain>
    </source>
</reference>